<feature type="domain" description="JmjC" evidence="2">
    <location>
        <begin position="114"/>
        <end position="278"/>
    </location>
</feature>
<dbReference type="Gene3D" id="2.60.120.650">
    <property type="entry name" value="Cupin"/>
    <property type="match status" value="1"/>
</dbReference>
<gene>
    <name evidence="3" type="ORF">DGYR_LOCUS7640</name>
</gene>
<dbReference type="PROSITE" id="PS51184">
    <property type="entry name" value="JMJC"/>
    <property type="match status" value="1"/>
</dbReference>
<dbReference type="InterPro" id="IPR003347">
    <property type="entry name" value="JmjC_dom"/>
</dbReference>
<sequence>MDSSFPPDIIPQTPGSVIPTGHLRPIGWQRRPEAPLKERVDFPSPREFYNEYVTKNIPVVFRQAMKDAPAITKWESDDYLKKEYGNLLVHVTVKKERAKQMDNKKVTFRQFLKEYQYEDWYLSNIVPQMMTLDLTLPKIMRCGFTKYLLESGLWMSSGGTSSLIHSHADHNLHCLLAGRKDFTVIEEKYKEMLQYVNKEPHHGAGYSNLDVDMINMFKNKDIKKVPWTWATLRAGDCVFIPARYIHQVRSWGRSISSTILFSPTPTLSFSDCNRVELSDEVLLSDATFMWTYINGDRQLSNSKLNAASLRHHLIVLMRERGQLKKSIFDDFFKEVMKQSKRQEISTSEVWKLLKPGKRKSIPRSEIEALSDEDLTKVADILNVLDIKKDEL</sequence>
<accession>A0A7I8VUJ9</accession>
<dbReference type="Proteomes" id="UP000549394">
    <property type="component" value="Unassembled WGS sequence"/>
</dbReference>
<name>A0A7I8VUJ9_9ANNE</name>
<dbReference type="Pfam" id="PF13621">
    <property type="entry name" value="Cupin_8"/>
    <property type="match status" value="1"/>
</dbReference>
<evidence type="ECO:0000256" key="1">
    <source>
        <dbReference type="SAM" id="MobiDB-lite"/>
    </source>
</evidence>
<evidence type="ECO:0000313" key="4">
    <source>
        <dbReference type="Proteomes" id="UP000549394"/>
    </source>
</evidence>
<comment type="caution">
    <text evidence="3">The sequence shown here is derived from an EMBL/GenBank/DDBJ whole genome shotgun (WGS) entry which is preliminary data.</text>
</comment>
<organism evidence="3 4">
    <name type="scientific">Dimorphilus gyrociliatus</name>
    <dbReference type="NCBI Taxonomy" id="2664684"/>
    <lineage>
        <taxon>Eukaryota</taxon>
        <taxon>Metazoa</taxon>
        <taxon>Spiralia</taxon>
        <taxon>Lophotrochozoa</taxon>
        <taxon>Annelida</taxon>
        <taxon>Polychaeta</taxon>
        <taxon>Polychaeta incertae sedis</taxon>
        <taxon>Dinophilidae</taxon>
        <taxon>Dimorphilus</taxon>
    </lineage>
</organism>
<dbReference type="EMBL" id="CAJFCJ010000010">
    <property type="protein sequence ID" value="CAD5119390.1"/>
    <property type="molecule type" value="Genomic_DNA"/>
</dbReference>
<feature type="region of interest" description="Disordered" evidence="1">
    <location>
        <begin position="1"/>
        <end position="26"/>
    </location>
</feature>
<dbReference type="AlphaFoldDB" id="A0A7I8VUJ9"/>
<keyword evidence="4" id="KW-1185">Reference proteome</keyword>
<proteinExistence type="predicted"/>
<dbReference type="InterPro" id="IPR041667">
    <property type="entry name" value="Cupin_8"/>
</dbReference>
<evidence type="ECO:0000259" key="2">
    <source>
        <dbReference type="PROSITE" id="PS51184"/>
    </source>
</evidence>
<dbReference type="PANTHER" id="PTHR12461:SF53">
    <property type="entry name" value="JMJC DOMAIN-CONTAINING PROTEIN"/>
    <property type="match status" value="1"/>
</dbReference>
<dbReference type="SUPFAM" id="SSF51197">
    <property type="entry name" value="Clavaminate synthase-like"/>
    <property type="match status" value="1"/>
</dbReference>
<evidence type="ECO:0000313" key="3">
    <source>
        <dbReference type="EMBL" id="CAD5119390.1"/>
    </source>
</evidence>
<protein>
    <submittedName>
        <fullName evidence="3">DgyrCDS8004</fullName>
    </submittedName>
</protein>
<dbReference type="OrthoDB" id="415358at2759"/>
<dbReference type="FunFam" id="2.60.120.650:FF:000025">
    <property type="entry name" value="Lysine-specific demethylase 8"/>
    <property type="match status" value="1"/>
</dbReference>
<dbReference type="PANTHER" id="PTHR12461">
    <property type="entry name" value="HYPOXIA-INDUCIBLE FACTOR 1 ALPHA INHIBITOR-RELATED"/>
    <property type="match status" value="1"/>
</dbReference>
<reference evidence="3 4" key="1">
    <citation type="submission" date="2020-08" db="EMBL/GenBank/DDBJ databases">
        <authorList>
            <person name="Hejnol A."/>
        </authorList>
    </citation>
    <scope>NUCLEOTIDE SEQUENCE [LARGE SCALE GENOMIC DNA]</scope>
</reference>